<keyword evidence="1" id="KW-0812">Transmembrane</keyword>
<evidence type="ECO:0000313" key="2">
    <source>
        <dbReference type="Proteomes" id="UP000515158"/>
    </source>
</evidence>
<dbReference type="InterPro" id="IPR029044">
    <property type="entry name" value="Nucleotide-diphossugar_trans"/>
</dbReference>
<dbReference type="Gene3D" id="3.90.550.10">
    <property type="entry name" value="Spore Coat Polysaccharide Biosynthesis Protein SpsA, Chain A"/>
    <property type="match status" value="1"/>
</dbReference>
<dbReference type="PANTHER" id="PTHR21485:SF3">
    <property type="entry name" value="N-ACYLNEURAMINATE CYTIDYLYLTRANSFERASE"/>
    <property type="match status" value="1"/>
</dbReference>
<dbReference type="SUPFAM" id="SSF53448">
    <property type="entry name" value="Nucleotide-diphospho-sugar transferases"/>
    <property type="match status" value="1"/>
</dbReference>
<keyword evidence="1" id="KW-0472">Membrane</keyword>
<dbReference type="InterPro" id="IPR050793">
    <property type="entry name" value="CMP-NeuNAc_synthase"/>
</dbReference>
<sequence length="207" mass="23006">MPLKWPASVVFSVPTAGNLIYCSGLILARCGSKGIRLKNLVTIENESLLRRTLVTLKKCGKFASIWVATDCNTIAHEALLSGARVFRRSSLSATDTAPSIMAVEEFLMQRPEVNIVALFQCTSPFLALPFIHRAFELLSQGYDSVFSANRVYKLRWHLTSGGVAQAGNFDPARRPRRQDWSGELVENGMFYFVARHLVEEGLLQGGR</sequence>
<dbReference type="Proteomes" id="UP000515158">
    <property type="component" value="Unplaced"/>
</dbReference>
<dbReference type="OrthoDB" id="10262032at2759"/>
<dbReference type="RefSeq" id="XP_034248349.1">
    <property type="nucleotide sequence ID" value="XM_034392458.1"/>
</dbReference>
<dbReference type="Pfam" id="PF02348">
    <property type="entry name" value="CTP_transf_3"/>
    <property type="match status" value="1"/>
</dbReference>
<reference evidence="3" key="1">
    <citation type="submission" date="2025-08" db="UniProtKB">
        <authorList>
            <consortium name="RefSeq"/>
        </authorList>
    </citation>
    <scope>IDENTIFICATION</scope>
    <source>
        <tissue evidence="3">Total insect</tissue>
    </source>
</reference>
<dbReference type="FunCoup" id="A0A6P8ZSV6">
    <property type="interactions" value="67"/>
</dbReference>
<dbReference type="InParanoid" id="A0A6P8ZSV6"/>
<keyword evidence="3" id="KW-0548">Nucleotidyltransferase</keyword>
<dbReference type="PANTHER" id="PTHR21485">
    <property type="entry name" value="HAD SUPERFAMILY MEMBERS CMAS AND KDSC"/>
    <property type="match status" value="1"/>
</dbReference>
<dbReference type="GeneID" id="117649570"/>
<dbReference type="KEGG" id="tpal:117649570"/>
<keyword evidence="2" id="KW-1185">Reference proteome</keyword>
<name>A0A6P8ZSV6_THRPL</name>
<gene>
    <name evidence="3" type="primary">LOC117649570</name>
</gene>
<dbReference type="InterPro" id="IPR003329">
    <property type="entry name" value="Cytidylyl_trans"/>
</dbReference>
<accession>A0A6P8ZSV6</accession>
<feature type="transmembrane region" description="Helical" evidence="1">
    <location>
        <begin position="6"/>
        <end position="28"/>
    </location>
</feature>
<keyword evidence="3" id="KW-0808">Transferase</keyword>
<evidence type="ECO:0000313" key="3">
    <source>
        <dbReference type="RefSeq" id="XP_034248349.1"/>
    </source>
</evidence>
<dbReference type="GO" id="GO:0008781">
    <property type="term" value="F:N-acylneuraminate cytidylyltransferase activity"/>
    <property type="evidence" value="ECO:0007669"/>
    <property type="project" value="TreeGrafter"/>
</dbReference>
<organism evidence="3">
    <name type="scientific">Thrips palmi</name>
    <name type="common">Melon thrips</name>
    <dbReference type="NCBI Taxonomy" id="161013"/>
    <lineage>
        <taxon>Eukaryota</taxon>
        <taxon>Metazoa</taxon>
        <taxon>Ecdysozoa</taxon>
        <taxon>Arthropoda</taxon>
        <taxon>Hexapoda</taxon>
        <taxon>Insecta</taxon>
        <taxon>Pterygota</taxon>
        <taxon>Neoptera</taxon>
        <taxon>Paraneoptera</taxon>
        <taxon>Thysanoptera</taxon>
        <taxon>Terebrantia</taxon>
        <taxon>Thripoidea</taxon>
        <taxon>Thripidae</taxon>
        <taxon>Thrips</taxon>
    </lineage>
</organism>
<dbReference type="AlphaFoldDB" id="A0A6P8ZSV6"/>
<dbReference type="CTD" id="317923"/>
<proteinExistence type="predicted"/>
<evidence type="ECO:0000256" key="1">
    <source>
        <dbReference type="SAM" id="Phobius"/>
    </source>
</evidence>
<keyword evidence="1" id="KW-1133">Transmembrane helix</keyword>
<protein>
    <submittedName>
        <fullName evidence="3">N-acylneuraminate cytidylyltransferase</fullName>
    </submittedName>
</protein>